<dbReference type="Proteomes" id="UP001057402">
    <property type="component" value="Chromosome 3"/>
</dbReference>
<evidence type="ECO:0000313" key="1">
    <source>
        <dbReference type="EMBL" id="KAI4380163.1"/>
    </source>
</evidence>
<keyword evidence="2" id="KW-1185">Reference proteome</keyword>
<gene>
    <name evidence="1" type="ORF">MLD38_006384</name>
</gene>
<dbReference type="EMBL" id="CM042882">
    <property type="protein sequence ID" value="KAI4380163.1"/>
    <property type="molecule type" value="Genomic_DNA"/>
</dbReference>
<proteinExistence type="predicted"/>
<accession>A0ACB9RRW6</accession>
<organism evidence="1 2">
    <name type="scientific">Melastoma candidum</name>
    <dbReference type="NCBI Taxonomy" id="119954"/>
    <lineage>
        <taxon>Eukaryota</taxon>
        <taxon>Viridiplantae</taxon>
        <taxon>Streptophyta</taxon>
        <taxon>Embryophyta</taxon>
        <taxon>Tracheophyta</taxon>
        <taxon>Spermatophyta</taxon>
        <taxon>Magnoliopsida</taxon>
        <taxon>eudicotyledons</taxon>
        <taxon>Gunneridae</taxon>
        <taxon>Pentapetalae</taxon>
        <taxon>rosids</taxon>
        <taxon>malvids</taxon>
        <taxon>Myrtales</taxon>
        <taxon>Melastomataceae</taxon>
        <taxon>Melastomatoideae</taxon>
        <taxon>Melastomateae</taxon>
        <taxon>Melastoma</taxon>
    </lineage>
</organism>
<evidence type="ECO:0000313" key="2">
    <source>
        <dbReference type="Proteomes" id="UP001057402"/>
    </source>
</evidence>
<sequence>MAAIIRTLVLKNQKDWDIKLAHAEFAYNQTPRSTTKCSPFEVVYGLKPLVPVELMPLVGARTISRDVEECAKEMRMFHEKIRAQIEKANHRYRERADRGRRKKIFQPGDLV</sequence>
<reference evidence="2" key="1">
    <citation type="journal article" date="2023" name="Front. Plant Sci.">
        <title>Chromosomal-level genome assembly of Melastoma candidum provides insights into trichome evolution.</title>
        <authorList>
            <person name="Zhong Y."/>
            <person name="Wu W."/>
            <person name="Sun C."/>
            <person name="Zou P."/>
            <person name="Liu Y."/>
            <person name="Dai S."/>
            <person name="Zhou R."/>
        </authorList>
    </citation>
    <scope>NUCLEOTIDE SEQUENCE [LARGE SCALE GENOMIC DNA]</scope>
</reference>
<name>A0ACB9RRW6_9MYRT</name>
<protein>
    <submittedName>
        <fullName evidence="1">Uncharacterized protein</fullName>
    </submittedName>
</protein>
<comment type="caution">
    <text evidence="1">The sequence shown here is derived from an EMBL/GenBank/DDBJ whole genome shotgun (WGS) entry which is preliminary data.</text>
</comment>